<proteinExistence type="predicted"/>
<dbReference type="STRING" id="747676.F4SAM1"/>
<dbReference type="KEGG" id="mlr:MELLADRAFT_96022"/>
<sequence>MRILPILLGLTQSQKTQDHHAYQQNSSAMVSPANITRVTSVIAQESRPHIVQPSNTQHTQLPPRQLPPPSQVQPHHSQATGTRSEVQARKKSQKRNSGRGPITTTSSTTNTSIPTQTPTTTTQAIVSLFLPNSLRGEKDRSQLTPSNLPTSEEMMNKSSVELRILASKHAKGSTVPPDKQKLIMCLYKELDKYANYGAYRDASGVASGEASKFASVKWNEMSKEEQDSYKVGNQTTNSATSSNTIDSASDANTNTSSTTKEPVYHNAQAKNLSLANTQIAVNNFMIKWQEEARDVAATYEGDFLIIGVSNYLGNYAYQIARGTPRALKWLDNNKSCNQMNHIAAQLQSYVTGTEAGLLMSSKAKVDDRTKCREALSDLIHTRTKRAFEKWPWKGCEQKLAVKGYFIQFDPDSKSQASDITQDNNKILILETEAGPIRNAKRKRNHNSDPDDTPTATSPTVDTTSPSTDNPADHPPPTSNTASTAIIADETPITNNSTTGNTPIADDPPIPISTTAATINVTLIAGNTT</sequence>
<dbReference type="InParanoid" id="F4SAM1"/>
<feature type="region of interest" description="Disordered" evidence="1">
    <location>
        <begin position="430"/>
        <end position="509"/>
    </location>
</feature>
<name>F4SAM1_MELLP</name>
<organism evidence="3">
    <name type="scientific">Melampsora larici-populina (strain 98AG31 / pathotype 3-4-7)</name>
    <name type="common">Poplar leaf rust fungus</name>
    <dbReference type="NCBI Taxonomy" id="747676"/>
    <lineage>
        <taxon>Eukaryota</taxon>
        <taxon>Fungi</taxon>
        <taxon>Dikarya</taxon>
        <taxon>Basidiomycota</taxon>
        <taxon>Pucciniomycotina</taxon>
        <taxon>Pucciniomycetes</taxon>
        <taxon>Pucciniales</taxon>
        <taxon>Melampsoraceae</taxon>
        <taxon>Melampsora</taxon>
    </lineage>
</organism>
<evidence type="ECO:0000256" key="1">
    <source>
        <dbReference type="SAM" id="MobiDB-lite"/>
    </source>
</evidence>
<dbReference type="EMBL" id="GL883179">
    <property type="protein sequence ID" value="EGF98311.1"/>
    <property type="molecule type" value="Genomic_DNA"/>
</dbReference>
<dbReference type="RefSeq" id="XP_007418419.1">
    <property type="nucleotide sequence ID" value="XM_007418357.1"/>
</dbReference>
<feature type="region of interest" description="Disordered" evidence="1">
    <location>
        <begin position="52"/>
        <end position="155"/>
    </location>
</feature>
<feature type="compositionally biased region" description="Low complexity" evidence="1">
    <location>
        <begin position="101"/>
        <end position="123"/>
    </location>
</feature>
<evidence type="ECO:0000313" key="3">
    <source>
        <dbReference type="Proteomes" id="UP000001072"/>
    </source>
</evidence>
<gene>
    <name evidence="2" type="ORF">MELLADRAFT_96022</name>
</gene>
<feature type="compositionally biased region" description="Low complexity" evidence="1">
    <location>
        <begin position="452"/>
        <end position="468"/>
    </location>
</feature>
<feature type="compositionally biased region" description="Low complexity" evidence="1">
    <location>
        <begin position="235"/>
        <end position="259"/>
    </location>
</feature>
<dbReference type="HOGENOM" id="CLU_022998_0_0_1"/>
<dbReference type="Proteomes" id="UP000001072">
    <property type="component" value="Unassembled WGS sequence"/>
</dbReference>
<accession>F4SAM1</accession>
<protein>
    <submittedName>
        <fullName evidence="2">Uncharacterized protein</fullName>
    </submittedName>
</protein>
<feature type="region of interest" description="Disordered" evidence="1">
    <location>
        <begin position="224"/>
        <end position="262"/>
    </location>
</feature>
<keyword evidence="3" id="KW-1185">Reference proteome</keyword>
<dbReference type="VEuPathDB" id="FungiDB:MELLADRAFT_96022"/>
<evidence type="ECO:0000313" key="2">
    <source>
        <dbReference type="EMBL" id="EGF98311.1"/>
    </source>
</evidence>
<dbReference type="GeneID" id="18937440"/>
<dbReference type="AlphaFoldDB" id="F4SAM1"/>
<feature type="compositionally biased region" description="Polar residues" evidence="1">
    <location>
        <begin position="491"/>
        <end position="501"/>
    </location>
</feature>
<dbReference type="OrthoDB" id="10393331at2759"/>
<reference evidence="3" key="1">
    <citation type="journal article" date="2011" name="Proc. Natl. Acad. Sci. U.S.A.">
        <title>Obligate biotrophy features unraveled by the genomic analysis of rust fungi.</title>
        <authorList>
            <person name="Duplessis S."/>
            <person name="Cuomo C.A."/>
            <person name="Lin Y.-C."/>
            <person name="Aerts A."/>
            <person name="Tisserant E."/>
            <person name="Veneault-Fourrey C."/>
            <person name="Joly D.L."/>
            <person name="Hacquard S."/>
            <person name="Amselem J."/>
            <person name="Cantarel B.L."/>
            <person name="Chiu R."/>
            <person name="Coutinho P.M."/>
            <person name="Feau N."/>
            <person name="Field M."/>
            <person name="Frey P."/>
            <person name="Gelhaye E."/>
            <person name="Goldberg J."/>
            <person name="Grabherr M.G."/>
            <person name="Kodira C.D."/>
            <person name="Kohler A."/>
            <person name="Kuees U."/>
            <person name="Lindquist E.A."/>
            <person name="Lucas S.M."/>
            <person name="Mago R."/>
            <person name="Mauceli E."/>
            <person name="Morin E."/>
            <person name="Murat C."/>
            <person name="Pangilinan J.L."/>
            <person name="Park R."/>
            <person name="Pearson M."/>
            <person name="Quesneville H."/>
            <person name="Rouhier N."/>
            <person name="Sakthikumar S."/>
            <person name="Salamov A.A."/>
            <person name="Schmutz J."/>
            <person name="Selles B."/>
            <person name="Shapiro H."/>
            <person name="Tanguay P."/>
            <person name="Tuskan G.A."/>
            <person name="Henrissat B."/>
            <person name="Van de Peer Y."/>
            <person name="Rouze P."/>
            <person name="Ellis J.G."/>
            <person name="Dodds P.N."/>
            <person name="Schein J.E."/>
            <person name="Zhong S."/>
            <person name="Hamelin R.C."/>
            <person name="Grigoriev I.V."/>
            <person name="Szabo L.J."/>
            <person name="Martin F."/>
        </authorList>
    </citation>
    <scope>NUCLEOTIDE SEQUENCE [LARGE SCALE GENOMIC DNA]</scope>
    <source>
        <strain evidence="3">98AG31 / pathotype 3-4-7</strain>
    </source>
</reference>